<organism evidence="8 9">
    <name type="scientific">Amphibalanus amphitrite</name>
    <name type="common">Striped barnacle</name>
    <name type="synonym">Balanus amphitrite</name>
    <dbReference type="NCBI Taxonomy" id="1232801"/>
    <lineage>
        <taxon>Eukaryota</taxon>
        <taxon>Metazoa</taxon>
        <taxon>Ecdysozoa</taxon>
        <taxon>Arthropoda</taxon>
        <taxon>Crustacea</taxon>
        <taxon>Multicrustacea</taxon>
        <taxon>Cirripedia</taxon>
        <taxon>Thoracica</taxon>
        <taxon>Thoracicalcarea</taxon>
        <taxon>Balanomorpha</taxon>
        <taxon>Balanoidea</taxon>
        <taxon>Balanidae</taxon>
        <taxon>Amphibalaninae</taxon>
        <taxon>Amphibalanus</taxon>
    </lineage>
</organism>
<evidence type="ECO:0000256" key="2">
    <source>
        <dbReference type="ARBA" id="ARBA00022737"/>
    </source>
</evidence>
<dbReference type="InterPro" id="IPR051945">
    <property type="entry name" value="RRM_MRD1_RNA_proc_ribogen"/>
</dbReference>
<evidence type="ECO:0000256" key="4">
    <source>
        <dbReference type="ARBA" id="ARBA00023242"/>
    </source>
</evidence>
<dbReference type="EMBL" id="VIIS01000189">
    <property type="protein sequence ID" value="KAF0312178.1"/>
    <property type="molecule type" value="Genomic_DNA"/>
</dbReference>
<comment type="subcellular location">
    <subcellularLocation>
        <location evidence="1">Nucleus</location>
    </subcellularLocation>
</comment>
<evidence type="ECO:0000256" key="1">
    <source>
        <dbReference type="ARBA" id="ARBA00004123"/>
    </source>
</evidence>
<feature type="compositionally biased region" description="Acidic residues" evidence="6">
    <location>
        <begin position="291"/>
        <end position="359"/>
    </location>
</feature>
<dbReference type="PROSITE" id="PS50102">
    <property type="entry name" value="RRM"/>
    <property type="match status" value="4"/>
</dbReference>
<feature type="region of interest" description="Disordered" evidence="6">
    <location>
        <begin position="233"/>
        <end position="370"/>
    </location>
</feature>
<name>A0A6A4XAI9_AMPAM</name>
<dbReference type="FunFam" id="3.30.70.330:FF:000182">
    <property type="entry name" value="RNA-binding motif protein 28"/>
    <property type="match status" value="1"/>
</dbReference>
<keyword evidence="4" id="KW-0539">Nucleus</keyword>
<comment type="caution">
    <text evidence="8">The sequence shown here is derived from an EMBL/GenBank/DDBJ whole genome shotgun (WGS) entry which is preliminary data.</text>
</comment>
<evidence type="ECO:0000313" key="8">
    <source>
        <dbReference type="EMBL" id="KAF0312178.1"/>
    </source>
</evidence>
<dbReference type="Proteomes" id="UP000440578">
    <property type="component" value="Unassembled WGS sequence"/>
</dbReference>
<dbReference type="CDD" id="cd12414">
    <property type="entry name" value="RRM2_RBM28_like"/>
    <property type="match status" value="1"/>
</dbReference>
<keyword evidence="3 5" id="KW-0694">RNA-binding</keyword>
<feature type="compositionally biased region" description="Low complexity" evidence="6">
    <location>
        <begin position="659"/>
        <end position="687"/>
    </location>
</feature>
<keyword evidence="2" id="KW-0677">Repeat</keyword>
<feature type="region of interest" description="Disordered" evidence="6">
    <location>
        <begin position="630"/>
        <end position="771"/>
    </location>
</feature>
<feature type="compositionally biased region" description="Basic and acidic residues" evidence="6">
    <location>
        <begin position="630"/>
        <end position="639"/>
    </location>
</feature>
<dbReference type="GO" id="GO:0005730">
    <property type="term" value="C:nucleolus"/>
    <property type="evidence" value="ECO:0007669"/>
    <property type="project" value="TreeGrafter"/>
</dbReference>
<dbReference type="AlphaFoldDB" id="A0A6A4XAI9"/>
<evidence type="ECO:0000256" key="5">
    <source>
        <dbReference type="PROSITE-ProRule" id="PRU00176"/>
    </source>
</evidence>
<feature type="domain" description="RRM" evidence="7">
    <location>
        <begin position="532"/>
        <end position="623"/>
    </location>
</feature>
<dbReference type="InterPro" id="IPR012677">
    <property type="entry name" value="Nucleotide-bd_a/b_plait_sf"/>
</dbReference>
<feature type="compositionally biased region" description="Basic and acidic residues" evidence="6">
    <location>
        <begin position="754"/>
        <end position="769"/>
    </location>
</feature>
<sequence>MTPQIKSSTLYVGNLPVDATRTEVEEIFGEAGPIKKCFVLKAKNEASSYAFVTYALPEDTDTAAAELQNATVRGNQLTVSISNRKQKQSRAAKEGPGHPTGSDQHTPSKEPARKKQKTDSGAAAVKSSPPKKKKSPVAKEDAHAAAPNKKGRLIVRNLSFKVTDDSFRKHFASVGPVTEVKLLKKSNGLLVGCGFVQFKHEKHAQEAIKKCNTKPFLGRPIVIDWAVDKTRYEAAQKPAPTGGSKGSKRPLDDDEDVEDEDEEEDEGSDDDGSSHDETMNSSPGKAAVDQETPEEEDSEEDEERGDDEEEDGDDAETGESDAASDEDEEEGSDEDDKSDESDAEEESEENEGSDVEEEATTPAKRNRKVASDVGEGCTLFIKNLSFDTDQDTLKELFSQFGRVKYALLCVDPLTEHPRGTAFVQFKSAEEAEAARTAAVSPDNAALFTLDDRRIEVLPAVNKDQLRRKGELEKEKASEGKDKRNLYLAREGLVREGSRAAEGVSRADINKRIGLEKWKTKMLRNLGMFVSPVRLCVHNLPVDWDDGRLRRLFQQHAPAGAQITEARVMRDRRDVSSHPRGQSKEYGFVTFTQHEASLAALRNINNNPEIFTVNRRPIVEFAVENRAALDARRKREEKSRQMNQPVAPAALSRRARKAAKSATSAAAAPAAPAAAAQPARPAHAGMAADPSNKRLPKLKSRAGAQESAKAITRKMLKADKKGRRERAGHKKDVVQDWERTPAEKQQKKKPSRRERKAEKGRGKERPEDAKFTNLVDKYRKKLAAAPATASRWFQ</sequence>
<gene>
    <name evidence="8" type="primary">Rbm28_1</name>
    <name evidence="8" type="ORF">FJT64_017079</name>
</gene>
<feature type="domain" description="RRM" evidence="7">
    <location>
        <begin position="151"/>
        <end position="228"/>
    </location>
</feature>
<evidence type="ECO:0000256" key="3">
    <source>
        <dbReference type="ARBA" id="ARBA00022884"/>
    </source>
</evidence>
<dbReference type="SMART" id="SM00360">
    <property type="entry name" value="RRM"/>
    <property type="match status" value="4"/>
</dbReference>
<feature type="domain" description="RRM" evidence="7">
    <location>
        <begin position="377"/>
        <end position="461"/>
    </location>
</feature>
<dbReference type="InterPro" id="IPR035979">
    <property type="entry name" value="RBD_domain_sf"/>
</dbReference>
<feature type="compositionally biased region" description="Basic residues" evidence="6">
    <location>
        <begin position="710"/>
        <end position="728"/>
    </location>
</feature>
<feature type="compositionally biased region" description="Basic and acidic residues" evidence="6">
    <location>
        <begin position="729"/>
        <end position="744"/>
    </location>
</feature>
<evidence type="ECO:0000256" key="6">
    <source>
        <dbReference type="SAM" id="MobiDB-lite"/>
    </source>
</evidence>
<dbReference type="CDD" id="cd12416">
    <property type="entry name" value="RRM4_RBM28_like"/>
    <property type="match status" value="1"/>
</dbReference>
<proteinExistence type="predicted"/>
<protein>
    <submittedName>
        <fullName evidence="8">RNA-binding protein 28</fullName>
    </submittedName>
</protein>
<keyword evidence="9" id="KW-1185">Reference proteome</keyword>
<dbReference type="OrthoDB" id="3945418at2759"/>
<dbReference type="PANTHER" id="PTHR48039:SF5">
    <property type="entry name" value="RNA-BINDING PROTEIN 28"/>
    <property type="match status" value="1"/>
</dbReference>
<evidence type="ECO:0000313" key="9">
    <source>
        <dbReference type="Proteomes" id="UP000440578"/>
    </source>
</evidence>
<accession>A0A6A4XAI9</accession>
<dbReference type="Gene3D" id="3.30.70.330">
    <property type="match status" value="4"/>
</dbReference>
<dbReference type="InterPro" id="IPR000504">
    <property type="entry name" value="RRM_dom"/>
</dbReference>
<feature type="compositionally biased region" description="Acidic residues" evidence="6">
    <location>
        <begin position="252"/>
        <end position="271"/>
    </location>
</feature>
<dbReference type="Pfam" id="PF00076">
    <property type="entry name" value="RRM_1"/>
    <property type="match status" value="4"/>
</dbReference>
<feature type="region of interest" description="Disordered" evidence="6">
    <location>
        <begin position="76"/>
        <end position="149"/>
    </location>
</feature>
<feature type="domain" description="RRM" evidence="7">
    <location>
        <begin position="8"/>
        <end position="84"/>
    </location>
</feature>
<dbReference type="EMBL" id="VIIS01000189">
    <property type="protein sequence ID" value="KAF0312177.1"/>
    <property type="molecule type" value="Genomic_DNA"/>
</dbReference>
<dbReference type="PANTHER" id="PTHR48039">
    <property type="entry name" value="RNA-BINDING MOTIF PROTEIN 14B"/>
    <property type="match status" value="1"/>
</dbReference>
<reference evidence="8 9" key="1">
    <citation type="submission" date="2019-07" db="EMBL/GenBank/DDBJ databases">
        <title>Draft genome assembly of a fouling barnacle, Amphibalanus amphitrite (Darwin, 1854): The first reference genome for Thecostraca.</title>
        <authorList>
            <person name="Kim W."/>
        </authorList>
    </citation>
    <scope>NUCLEOTIDE SEQUENCE [LARGE SCALE GENOMIC DNA]</scope>
    <source>
        <strain evidence="8">SNU_AA5</strain>
        <tissue evidence="8">Soma without cirri and trophi</tissue>
    </source>
</reference>
<dbReference type="SUPFAM" id="SSF54928">
    <property type="entry name" value="RNA-binding domain, RBD"/>
    <property type="match status" value="3"/>
</dbReference>
<evidence type="ECO:0000259" key="7">
    <source>
        <dbReference type="PROSITE" id="PS50102"/>
    </source>
</evidence>
<dbReference type="GO" id="GO:0003729">
    <property type="term" value="F:mRNA binding"/>
    <property type="evidence" value="ECO:0007669"/>
    <property type="project" value="TreeGrafter"/>
</dbReference>